<accession>A0A078M903</accession>
<organism evidence="2">
    <name type="scientific">Pseudomonas saudimassiliensis</name>
    <dbReference type="NCBI Taxonomy" id="1461581"/>
    <lineage>
        <taxon>Bacteria</taxon>
        <taxon>Pseudomonadati</taxon>
        <taxon>Pseudomonadota</taxon>
        <taxon>Gammaproteobacteria</taxon>
        <taxon>Pseudomonadales</taxon>
        <taxon>Pseudomonadaceae</taxon>
        <taxon>Pseudomonas</taxon>
    </lineage>
</organism>
<evidence type="ECO:0000256" key="1">
    <source>
        <dbReference type="SAM" id="MobiDB-lite"/>
    </source>
</evidence>
<gene>
    <name evidence="2" type="ORF">BN1049_00842</name>
</gene>
<reference evidence="2" key="1">
    <citation type="submission" date="2014-07" db="EMBL/GenBank/DDBJ databases">
        <authorList>
            <person name="Urmite Genomes Urmite Genomes"/>
        </authorList>
    </citation>
    <scope>NUCLEOTIDE SEQUENCE</scope>
    <source>
        <strain evidence="2">12M76_air</strain>
    </source>
</reference>
<sequence length="31" mass="3442">MTPRSGMGLPQHGLPQHGLTQRYQLTPKPTL</sequence>
<dbReference type="EMBL" id="LK391969">
    <property type="protein sequence ID" value="CEF25922.1"/>
    <property type="molecule type" value="Genomic_DNA"/>
</dbReference>
<evidence type="ECO:0000313" key="2">
    <source>
        <dbReference type="EMBL" id="CEA02714.1"/>
    </source>
</evidence>
<proteinExistence type="predicted"/>
<protein>
    <submittedName>
        <fullName evidence="2">Uncharacterized protein</fullName>
    </submittedName>
</protein>
<feature type="compositionally biased region" description="Polar residues" evidence="1">
    <location>
        <begin position="18"/>
        <end position="31"/>
    </location>
</feature>
<name>A0A078M903_9PSED</name>
<feature type="region of interest" description="Disordered" evidence="1">
    <location>
        <begin position="1"/>
        <end position="31"/>
    </location>
</feature>
<dbReference type="EMBL" id="LM997413">
    <property type="protein sequence ID" value="CEA02714.1"/>
    <property type="molecule type" value="Genomic_DNA"/>
</dbReference>
<dbReference type="AlphaFoldDB" id="A0A078M903"/>